<feature type="signal peptide" evidence="1">
    <location>
        <begin position="1"/>
        <end position="17"/>
    </location>
</feature>
<accession>A0A0L0CB03</accession>
<feature type="domain" description="DUF243" evidence="2">
    <location>
        <begin position="333"/>
        <end position="432"/>
    </location>
</feature>
<dbReference type="Pfam" id="PF03103">
    <property type="entry name" value="DUF243"/>
    <property type="match status" value="2"/>
</dbReference>
<sequence>MRCLVFIALSLVALTSAAPQFGYGYEAQQTAPLGAGHHGGDKYLPPASTTPAPVVRKQFYLVSAPEDDDSQPKHKHLVLGKPQKNYRVVFIKAPNSGAGNVKYSAEYAPQEEKTVIYVLSKKDNDLDASDIATPAPTQPSKPEVFFIKYKTPEEAEAAQKEIQNEYAKLEGTNEFSDEGTAPLTSVVGALDGLTPEALAKPQYNYGSGISGSFGSSGSSGNIGGLSGLGFGGLGSSSGASFGGAAGKFQGGSGGGFSSGAIGGGSLFGSGSIGGGSSFGSGSIGGGSSFGSGSIGGGSSFGSGSLGGGSSFGGFQSSSSSNYNQHHSAQFEAPFVHKQFITVAAPEDNENLERTKHLVIGRPQKNYRVVFIKAPSSSNANVKLSAEYAPQEEKTVIYVLSKKDSSLEVGDIATPAPSVPSKPEVFFIKYKTEEEAQHAQKQIQAEYDKIEGSSEHTDAGVAPQQSVVGILDGSNGGASGAGTGAGYGNAGNAIGVGSGISNSFVGGSAGSIGHNAAKSSAYLPPAGH</sequence>
<protein>
    <recommendedName>
        <fullName evidence="2">DUF243 domain-containing protein</fullName>
    </recommendedName>
</protein>
<dbReference type="PANTHER" id="PTHR31927:SF2">
    <property type="entry name" value="FI07246P-RELATED"/>
    <property type="match status" value="1"/>
</dbReference>
<keyword evidence="1" id="KW-0732">Signal</keyword>
<organism evidence="3 4">
    <name type="scientific">Lucilia cuprina</name>
    <name type="common">Green bottle fly</name>
    <name type="synonym">Australian sheep blowfly</name>
    <dbReference type="NCBI Taxonomy" id="7375"/>
    <lineage>
        <taxon>Eukaryota</taxon>
        <taxon>Metazoa</taxon>
        <taxon>Ecdysozoa</taxon>
        <taxon>Arthropoda</taxon>
        <taxon>Hexapoda</taxon>
        <taxon>Insecta</taxon>
        <taxon>Pterygota</taxon>
        <taxon>Neoptera</taxon>
        <taxon>Endopterygota</taxon>
        <taxon>Diptera</taxon>
        <taxon>Brachycera</taxon>
        <taxon>Muscomorpha</taxon>
        <taxon>Oestroidea</taxon>
        <taxon>Calliphoridae</taxon>
        <taxon>Luciliinae</taxon>
        <taxon>Lucilia</taxon>
    </lineage>
</organism>
<feature type="chain" id="PRO_5005535814" description="DUF243 domain-containing protein" evidence="1">
    <location>
        <begin position="18"/>
        <end position="527"/>
    </location>
</feature>
<dbReference type="OMA" id="HKQFITV"/>
<dbReference type="GO" id="GO:0040003">
    <property type="term" value="P:chitin-based cuticle development"/>
    <property type="evidence" value="ECO:0007669"/>
    <property type="project" value="TreeGrafter"/>
</dbReference>
<dbReference type="EMBL" id="JRES01000755">
    <property type="protein sequence ID" value="KNC28654.1"/>
    <property type="molecule type" value="Genomic_DNA"/>
</dbReference>
<reference evidence="3 4" key="1">
    <citation type="journal article" date="2015" name="Nat. Commun.">
        <title>Lucilia cuprina genome unlocks parasitic fly biology to underpin future interventions.</title>
        <authorList>
            <person name="Anstead C.A."/>
            <person name="Korhonen P.K."/>
            <person name="Young N.D."/>
            <person name="Hall R.S."/>
            <person name="Jex A.R."/>
            <person name="Murali S.C."/>
            <person name="Hughes D.S."/>
            <person name="Lee S.F."/>
            <person name="Perry T."/>
            <person name="Stroehlein A.J."/>
            <person name="Ansell B.R."/>
            <person name="Breugelmans B."/>
            <person name="Hofmann A."/>
            <person name="Qu J."/>
            <person name="Dugan S."/>
            <person name="Lee S.L."/>
            <person name="Chao H."/>
            <person name="Dinh H."/>
            <person name="Han Y."/>
            <person name="Doddapaneni H.V."/>
            <person name="Worley K.C."/>
            <person name="Muzny D.M."/>
            <person name="Ioannidis P."/>
            <person name="Waterhouse R.M."/>
            <person name="Zdobnov E.M."/>
            <person name="James P.J."/>
            <person name="Bagnall N.H."/>
            <person name="Kotze A.C."/>
            <person name="Gibbs R.A."/>
            <person name="Richards S."/>
            <person name="Batterham P."/>
            <person name="Gasser R.B."/>
        </authorList>
    </citation>
    <scope>NUCLEOTIDE SEQUENCE [LARGE SCALE GENOMIC DNA]</scope>
    <source>
        <strain evidence="3 4">LS</strain>
        <tissue evidence="3">Full body</tissue>
    </source>
</reference>
<name>A0A0L0CB03_LUCCU</name>
<dbReference type="OrthoDB" id="6376010at2759"/>
<dbReference type="InterPro" id="IPR004145">
    <property type="entry name" value="DUF243"/>
</dbReference>
<evidence type="ECO:0000313" key="3">
    <source>
        <dbReference type="EMBL" id="KNC28654.1"/>
    </source>
</evidence>
<dbReference type="Proteomes" id="UP000037069">
    <property type="component" value="Unassembled WGS sequence"/>
</dbReference>
<dbReference type="GO" id="GO:0008010">
    <property type="term" value="F:structural constituent of chitin-based larval cuticle"/>
    <property type="evidence" value="ECO:0007669"/>
    <property type="project" value="TreeGrafter"/>
</dbReference>
<keyword evidence="4" id="KW-1185">Reference proteome</keyword>
<dbReference type="AlphaFoldDB" id="A0A0L0CB03"/>
<comment type="caution">
    <text evidence="3">The sequence shown here is derived from an EMBL/GenBank/DDBJ whole genome shotgun (WGS) entry which is preliminary data.</text>
</comment>
<dbReference type="PANTHER" id="PTHR31927">
    <property type="entry name" value="FI07246P-RELATED-RELATED"/>
    <property type="match status" value="1"/>
</dbReference>
<dbReference type="GO" id="GO:0062129">
    <property type="term" value="C:chitin-based extracellular matrix"/>
    <property type="evidence" value="ECO:0007669"/>
    <property type="project" value="TreeGrafter"/>
</dbReference>
<gene>
    <name evidence="3" type="ORF">FF38_04908</name>
</gene>
<evidence type="ECO:0000259" key="2">
    <source>
        <dbReference type="SMART" id="SM00690"/>
    </source>
</evidence>
<feature type="domain" description="DUF243" evidence="2">
    <location>
        <begin position="53"/>
        <end position="152"/>
    </location>
</feature>
<evidence type="ECO:0000313" key="4">
    <source>
        <dbReference type="Proteomes" id="UP000037069"/>
    </source>
</evidence>
<dbReference type="SMART" id="SM00690">
    <property type="entry name" value="DM5"/>
    <property type="match status" value="2"/>
</dbReference>
<proteinExistence type="predicted"/>
<evidence type="ECO:0000256" key="1">
    <source>
        <dbReference type="SAM" id="SignalP"/>
    </source>
</evidence>